<comment type="caution">
    <text evidence="5">The sequence shown here is derived from an EMBL/GenBank/DDBJ whole genome shotgun (WGS) entry which is preliminary data.</text>
</comment>
<dbReference type="InterPro" id="IPR056823">
    <property type="entry name" value="TEN-like_YD-shell"/>
</dbReference>
<evidence type="ECO:0000313" key="5">
    <source>
        <dbReference type="EMBL" id="MFC0717192.1"/>
    </source>
</evidence>
<dbReference type="EMBL" id="JBHLTF010000026">
    <property type="protein sequence ID" value="MFC0717192.1"/>
    <property type="molecule type" value="Genomic_DNA"/>
</dbReference>
<keyword evidence="1" id="KW-0677">Repeat</keyword>
<feature type="signal peptide" evidence="2">
    <location>
        <begin position="1"/>
        <end position="27"/>
    </location>
</feature>
<dbReference type="PANTHER" id="PTHR32305">
    <property type="match status" value="1"/>
</dbReference>
<reference evidence="5 6" key="1">
    <citation type="submission" date="2024-09" db="EMBL/GenBank/DDBJ databases">
        <authorList>
            <person name="Sun Q."/>
            <person name="Mori K."/>
        </authorList>
    </citation>
    <scope>NUCLEOTIDE SEQUENCE [LARGE SCALE GENOMIC DNA]</scope>
    <source>
        <strain evidence="5 6">KCTC 52403</strain>
    </source>
</reference>
<organism evidence="5 6">
    <name type="scientific">Luteimonas padinae</name>
    <dbReference type="NCBI Taxonomy" id="1714359"/>
    <lineage>
        <taxon>Bacteria</taxon>
        <taxon>Pseudomonadati</taxon>
        <taxon>Pseudomonadota</taxon>
        <taxon>Gammaproteobacteria</taxon>
        <taxon>Lysobacterales</taxon>
        <taxon>Lysobacteraceae</taxon>
        <taxon>Luteimonas</taxon>
    </lineage>
</organism>
<sequence length="1488" mass="159914">MRGFPVFRLWAALWVPCVLLVSGPALAETYWLDSRFDTNQTHYPNGEEACLTGELQRRRDGYEAGSTLPHRYASPNVGPDVGIGERICRGVIERQQFGRWLPVELVDTVVYGPLGTRPTCALLGLADPETGQCGVPKCDNDCPADGGNKSNPIASATGNKRQRELDYRGAGMFPLEFVRTYNSHRVADNQVRPIGVGWTHNYAARLVPLLSGTSVTRIRAYRPNGAIQTFSLVGGNWVGDADVPETLTATVSGGVLVSATYRRADDTVENYDDLGQLTAITSPEGFVQTLSYATATGVSPYVQRVTDPQGRWLAFGYTGNALTSLTDSAGTVIGYSYSGGNLVTVSYPTEPSGTVTRTYHYNETGQTGGVSQPHALTGITDESSHREASWRYDANRRAVLSVHGPHSSAVDRVTLQFNSSGSATITDSLGKTRNYGFSVSHRAARLALLDAPCDGCTNAAAARSYDANGYPQSATDFEGNVTQFIYDARGLETRRVEAATDTAGSRRTVETDWHPTLRKATERRIFDAGNVLIARDVFALNARGQVLISTRSDPVAAVSRTVTTTYCEAGDVNLGICPMIGLPINVDGPRTDVSDVTSYAYYQNDHVGCSAAPATCQYRRGDLWKVTDALGRVTEFLRYDATGRALSTKNPNGVTTEYEYHPRGWLTAVKIRGPNSGVETDDRITRTQYWPNGLVQRVTRPGGAYLDFLYDPAKRLVRISDSEGGYIAYTLDNAGNRVAERTREADGTLRRSLFRIYDALGRLETTADAASNPTDYARDGNGNVTAVTDPLGTTTAHQYDALGRLRRTVQDVGGIGAETLMGYDALDRIVQVTDPKGLQTAYTYNALGDLLQLDSPDTGTTTYTYDSGGNRATQTDARTQMTSLTYDALDRLTAVTHAGAPALDVTYQYDTASSVCGTGETFSLGRLSRMLDGSGRTEYCYDRFGDLVRKVQVTNGQIFAVRYGYTTGGLLRSMTYPDGTVVDYVRDVQDRITGIGVTGPGESRELLLTAALYYPFGPSAGWSYGNDRTLVRAHDRNYRPWALHDPDPDGLDVGFGHDAAGNLTRLHDAGHSALPQAMLQYDALNRLTAFRDGASGLPDQSYDYDATGNRTFFSDAGGTQAYAYEPTSHRLASVAGVARDYDPAGNTTAIGGLARQFLYDATNRLSEVRAGGVTSRRYAYNGKGERVRSYLGAASAYSVYDEGGRWLGDYGGTGAPTQQVIWLDDLPVGLLQGMPGSGRRLHYVQPDHLGTPRVVFEPGGRSAVWTWELRSEAFGDSVPDEDPDGDGVAFRLDMRFPGQRYDAASGLNYNYFRSYDSSTGRHPESDPTGLRGGISTYAYVESSPLIFTDALGLGKDQQCIAAYTAGGAVCGGAIGYAGGGVLGGVGGGLVCSPSGPGAAACAAGGAFGGSKGGGLIGSSIGGAIGNLVGQVRCPTDEDKCEEQAKKDEQMCRMATIPGTGPRARCWASVQERYGACRAGRPLPPLVIW</sequence>
<dbReference type="InterPro" id="IPR045351">
    <property type="entry name" value="DUF6531"/>
</dbReference>
<evidence type="ECO:0000256" key="2">
    <source>
        <dbReference type="SAM" id="SignalP"/>
    </source>
</evidence>
<accession>A0ABV6SW94</accession>
<feature type="domain" description="DUF6531" evidence="3">
    <location>
        <begin position="151"/>
        <end position="216"/>
    </location>
</feature>
<dbReference type="RefSeq" id="WP_189498506.1">
    <property type="nucleotide sequence ID" value="NZ_BMZT01000010.1"/>
</dbReference>
<dbReference type="Gene3D" id="2.180.10.10">
    <property type="entry name" value="RHS repeat-associated core"/>
    <property type="match status" value="4"/>
</dbReference>
<dbReference type="InterPro" id="IPR031325">
    <property type="entry name" value="RHS_repeat"/>
</dbReference>
<keyword evidence="6" id="KW-1185">Reference proteome</keyword>
<dbReference type="PANTHER" id="PTHR32305:SF15">
    <property type="entry name" value="PROTEIN RHSA-RELATED"/>
    <property type="match status" value="1"/>
</dbReference>
<dbReference type="Pfam" id="PF25023">
    <property type="entry name" value="TEN_YD-shell"/>
    <property type="match status" value="1"/>
</dbReference>
<protein>
    <submittedName>
        <fullName evidence="5">RHS repeat-associated core domain-containing protein</fullName>
    </submittedName>
</protein>
<gene>
    <name evidence="5" type="ORF">ACFFFU_05455</name>
</gene>
<feature type="chain" id="PRO_5047145166" evidence="2">
    <location>
        <begin position="28"/>
        <end position="1488"/>
    </location>
</feature>
<feature type="domain" description="Teneurin-like YD-shell" evidence="4">
    <location>
        <begin position="821"/>
        <end position="958"/>
    </location>
</feature>
<evidence type="ECO:0000313" key="6">
    <source>
        <dbReference type="Proteomes" id="UP001589898"/>
    </source>
</evidence>
<dbReference type="Proteomes" id="UP001589898">
    <property type="component" value="Unassembled WGS sequence"/>
</dbReference>
<evidence type="ECO:0000259" key="3">
    <source>
        <dbReference type="Pfam" id="PF20148"/>
    </source>
</evidence>
<dbReference type="NCBIfam" id="TIGR01643">
    <property type="entry name" value="YD_repeat_2x"/>
    <property type="match status" value="5"/>
</dbReference>
<keyword evidence="2" id="KW-0732">Signal</keyword>
<dbReference type="InterPro" id="IPR006530">
    <property type="entry name" value="YD"/>
</dbReference>
<dbReference type="NCBIfam" id="TIGR03696">
    <property type="entry name" value="Rhs_assc_core"/>
    <property type="match status" value="1"/>
</dbReference>
<dbReference type="Pfam" id="PF05593">
    <property type="entry name" value="RHS_repeat"/>
    <property type="match status" value="2"/>
</dbReference>
<proteinExistence type="predicted"/>
<evidence type="ECO:0000259" key="4">
    <source>
        <dbReference type="Pfam" id="PF25023"/>
    </source>
</evidence>
<name>A0ABV6SW94_9GAMM</name>
<dbReference type="InterPro" id="IPR050708">
    <property type="entry name" value="T6SS_VgrG/RHS"/>
</dbReference>
<dbReference type="Pfam" id="PF20148">
    <property type="entry name" value="DUF6531"/>
    <property type="match status" value="1"/>
</dbReference>
<dbReference type="InterPro" id="IPR022385">
    <property type="entry name" value="Rhs_assc_core"/>
</dbReference>
<evidence type="ECO:0000256" key="1">
    <source>
        <dbReference type="ARBA" id="ARBA00022737"/>
    </source>
</evidence>